<evidence type="ECO:0000259" key="1">
    <source>
        <dbReference type="PROSITE" id="PS51729"/>
    </source>
</evidence>
<feature type="domain" description="N-acetyltransferase" evidence="1">
    <location>
        <begin position="7"/>
        <end position="88"/>
    </location>
</feature>
<dbReference type="Proteomes" id="UP000838100">
    <property type="component" value="Unassembled WGS sequence"/>
</dbReference>
<reference evidence="2" key="1">
    <citation type="submission" date="2021-12" db="EMBL/GenBank/DDBJ databases">
        <authorList>
            <person name="Rodrigo-Torres L."/>
            <person name="Arahal R. D."/>
            <person name="Lucena T."/>
        </authorList>
    </citation>
    <scope>NUCLEOTIDE SEQUENCE</scope>
    <source>
        <strain evidence="2">CECT 8267</strain>
    </source>
</reference>
<evidence type="ECO:0000313" key="2">
    <source>
        <dbReference type="EMBL" id="CAH0993396.1"/>
    </source>
</evidence>
<name>A0ABM9AJH9_9GAMM</name>
<dbReference type="Pfam" id="PF14542">
    <property type="entry name" value="Acetyltransf_CG"/>
    <property type="match status" value="1"/>
</dbReference>
<proteinExistence type="predicted"/>
<dbReference type="SUPFAM" id="SSF55729">
    <property type="entry name" value="Acyl-CoA N-acyltransferases (Nat)"/>
    <property type="match status" value="1"/>
</dbReference>
<protein>
    <recommendedName>
        <fullName evidence="1">N-acetyltransferase domain-containing protein</fullName>
    </recommendedName>
</protein>
<accession>A0ABM9AJH9</accession>
<dbReference type="PROSITE" id="PS51729">
    <property type="entry name" value="GNAT_YJDJ"/>
    <property type="match status" value="1"/>
</dbReference>
<dbReference type="InterPro" id="IPR031165">
    <property type="entry name" value="GNAT_YJDJ"/>
</dbReference>
<dbReference type="RefSeq" id="WP_237446076.1">
    <property type="nucleotide sequence ID" value="NZ_CAKLPX010000008.1"/>
</dbReference>
<sequence length="88" mass="9886">MTTADVRHQPQQQRFFIAVDSHIAVLEYTLDGDNHCDFCRTYVPFSMRGKGYAELLATAAVSWATEQGYALTASCWYVEKFLAESAGQ</sequence>
<dbReference type="Gene3D" id="3.40.630.30">
    <property type="match status" value="1"/>
</dbReference>
<dbReference type="EMBL" id="CAKLPX010000008">
    <property type="protein sequence ID" value="CAH0993396.1"/>
    <property type="molecule type" value="Genomic_DNA"/>
</dbReference>
<evidence type="ECO:0000313" key="3">
    <source>
        <dbReference type="Proteomes" id="UP000838100"/>
    </source>
</evidence>
<dbReference type="InterPro" id="IPR016181">
    <property type="entry name" value="Acyl_CoA_acyltransferase"/>
</dbReference>
<dbReference type="PANTHER" id="PTHR31435">
    <property type="entry name" value="PROTEIN NATD1"/>
    <property type="match status" value="1"/>
</dbReference>
<gene>
    <name evidence="2" type="ORF">SIN8267_03545</name>
</gene>
<keyword evidence="3" id="KW-1185">Reference proteome</keyword>
<dbReference type="InterPro" id="IPR045057">
    <property type="entry name" value="Gcn5-rel_NAT"/>
</dbReference>
<organism evidence="2 3">
    <name type="scientific">Sinobacterium norvegicum</name>
    <dbReference type="NCBI Taxonomy" id="1641715"/>
    <lineage>
        <taxon>Bacteria</taxon>
        <taxon>Pseudomonadati</taxon>
        <taxon>Pseudomonadota</taxon>
        <taxon>Gammaproteobacteria</taxon>
        <taxon>Cellvibrionales</taxon>
        <taxon>Spongiibacteraceae</taxon>
        <taxon>Sinobacterium</taxon>
    </lineage>
</organism>
<dbReference type="PANTHER" id="PTHR31435:SF9">
    <property type="entry name" value="PROTEIN NATD1"/>
    <property type="match status" value="1"/>
</dbReference>
<comment type="caution">
    <text evidence="2">The sequence shown here is derived from an EMBL/GenBank/DDBJ whole genome shotgun (WGS) entry which is preliminary data.</text>
</comment>